<dbReference type="EMBL" id="CM035410">
    <property type="protein sequence ID" value="KAH7437021.1"/>
    <property type="molecule type" value="Genomic_DNA"/>
</dbReference>
<accession>A0A8T2ULJ6</accession>
<organism evidence="1 2">
    <name type="scientific">Ceratopteris richardii</name>
    <name type="common">Triangle waterfern</name>
    <dbReference type="NCBI Taxonomy" id="49495"/>
    <lineage>
        <taxon>Eukaryota</taxon>
        <taxon>Viridiplantae</taxon>
        <taxon>Streptophyta</taxon>
        <taxon>Embryophyta</taxon>
        <taxon>Tracheophyta</taxon>
        <taxon>Polypodiopsida</taxon>
        <taxon>Polypodiidae</taxon>
        <taxon>Polypodiales</taxon>
        <taxon>Pteridineae</taxon>
        <taxon>Pteridaceae</taxon>
        <taxon>Parkerioideae</taxon>
        <taxon>Ceratopteris</taxon>
    </lineage>
</organism>
<evidence type="ECO:0000313" key="1">
    <source>
        <dbReference type="EMBL" id="KAH7437021.1"/>
    </source>
</evidence>
<gene>
    <name evidence="1" type="ORF">KP509_05G053100</name>
</gene>
<dbReference type="AlphaFoldDB" id="A0A8T2ULJ6"/>
<name>A0A8T2ULJ6_CERRI</name>
<proteinExistence type="predicted"/>
<reference evidence="1" key="1">
    <citation type="submission" date="2021-08" db="EMBL/GenBank/DDBJ databases">
        <title>WGS assembly of Ceratopteris richardii.</title>
        <authorList>
            <person name="Marchant D.B."/>
            <person name="Chen G."/>
            <person name="Jenkins J."/>
            <person name="Shu S."/>
            <person name="Leebens-Mack J."/>
            <person name="Grimwood J."/>
            <person name="Schmutz J."/>
            <person name="Soltis P."/>
            <person name="Soltis D."/>
            <person name="Chen Z.-H."/>
        </authorList>
    </citation>
    <scope>NUCLEOTIDE SEQUENCE</scope>
    <source>
        <strain evidence="1">Whitten #5841</strain>
        <tissue evidence="1">Leaf</tissue>
    </source>
</reference>
<keyword evidence="2" id="KW-1185">Reference proteome</keyword>
<evidence type="ECO:0000313" key="2">
    <source>
        <dbReference type="Proteomes" id="UP000825935"/>
    </source>
</evidence>
<sequence length="105" mass="11564">MTGFLPVNRCQAAHMISKTAMSRILEPSLIVYPTCDLVGEKHPCFFGSAQTADLQANLCICHGIHDPSEQCSFRGGDIVNMHPPFLLYFLTSLLRTMSSLDGMIC</sequence>
<protein>
    <submittedName>
        <fullName evidence="1">Uncharacterized protein</fullName>
    </submittedName>
</protein>
<comment type="caution">
    <text evidence="1">The sequence shown here is derived from an EMBL/GenBank/DDBJ whole genome shotgun (WGS) entry which is preliminary data.</text>
</comment>
<dbReference type="Proteomes" id="UP000825935">
    <property type="component" value="Chromosome 5"/>
</dbReference>